<name>X1LSD6_9ZZZZ</name>
<protein>
    <recommendedName>
        <fullName evidence="1">AsmA domain-containing protein</fullName>
    </recommendedName>
</protein>
<evidence type="ECO:0000313" key="2">
    <source>
        <dbReference type="EMBL" id="GAI21973.1"/>
    </source>
</evidence>
<accession>X1LSD6</accession>
<gene>
    <name evidence="2" type="ORF">S06H3_35309</name>
</gene>
<reference evidence="2" key="1">
    <citation type="journal article" date="2014" name="Front. Microbiol.">
        <title>High frequency of phylogenetically diverse reductive dehalogenase-homologous genes in deep subseafloor sedimentary metagenomes.</title>
        <authorList>
            <person name="Kawai M."/>
            <person name="Futagami T."/>
            <person name="Toyoda A."/>
            <person name="Takaki Y."/>
            <person name="Nishi S."/>
            <person name="Hori S."/>
            <person name="Arai W."/>
            <person name="Tsubouchi T."/>
            <person name="Morono Y."/>
            <person name="Uchiyama I."/>
            <person name="Ito T."/>
            <person name="Fujiyama A."/>
            <person name="Inagaki F."/>
            <person name="Takami H."/>
        </authorList>
    </citation>
    <scope>NUCLEOTIDE SEQUENCE</scope>
    <source>
        <strain evidence="2">Expedition CK06-06</strain>
    </source>
</reference>
<sequence length="273" mass="30633">NGDLQLKDINLAGYKAESGNLIFALKDKKVKIESLVLNSGKSQVYARGEINLEKDLPLNLRVNFLNQDVPDLLSNFVESDLLSKFKGQATGSLEVKGDFASPDLYLSALIEDAQLEEVSLNSIEIKLEKIGSIIRINKLKWSQRKGELIAGGWINFDKDNKNLDINISADNIDLDKLSNLFSLESEIKGLVSFKAEVKGDIDLPDISFSAKVEKGRFQDFYFDSLTVEALYDQDILEFKQFILDKEGHQITGKGKIPYKFSFMNEREISPSLA</sequence>
<dbReference type="EMBL" id="BARV01021293">
    <property type="protein sequence ID" value="GAI21973.1"/>
    <property type="molecule type" value="Genomic_DNA"/>
</dbReference>
<organism evidence="2">
    <name type="scientific">marine sediment metagenome</name>
    <dbReference type="NCBI Taxonomy" id="412755"/>
    <lineage>
        <taxon>unclassified sequences</taxon>
        <taxon>metagenomes</taxon>
        <taxon>ecological metagenomes</taxon>
    </lineage>
</organism>
<dbReference type="AlphaFoldDB" id="X1LSD6"/>
<comment type="caution">
    <text evidence="2">The sequence shown here is derived from an EMBL/GenBank/DDBJ whole genome shotgun (WGS) entry which is preliminary data.</text>
</comment>
<dbReference type="InterPro" id="IPR007844">
    <property type="entry name" value="AsmA"/>
</dbReference>
<dbReference type="Pfam" id="PF05170">
    <property type="entry name" value="AsmA"/>
    <property type="match status" value="1"/>
</dbReference>
<feature type="non-terminal residue" evidence="2">
    <location>
        <position position="1"/>
    </location>
</feature>
<evidence type="ECO:0000259" key="1">
    <source>
        <dbReference type="Pfam" id="PF05170"/>
    </source>
</evidence>
<proteinExistence type="predicted"/>
<feature type="non-terminal residue" evidence="2">
    <location>
        <position position="273"/>
    </location>
</feature>
<feature type="domain" description="AsmA" evidence="1">
    <location>
        <begin position="106"/>
        <end position="199"/>
    </location>
</feature>